<feature type="binding site" evidence="5">
    <location>
        <position position="114"/>
    </location>
    <ligand>
        <name>substrate</name>
    </ligand>
</feature>
<dbReference type="RefSeq" id="WP_008721284.1">
    <property type="nucleotide sequence ID" value="NZ_JH994110.1"/>
</dbReference>
<dbReference type="EMBL" id="ALNZ01000006">
    <property type="protein sequence ID" value="EKV58270.1"/>
    <property type="molecule type" value="Genomic_DNA"/>
</dbReference>
<dbReference type="InterPro" id="IPR023210">
    <property type="entry name" value="NADP_OxRdtase_dom"/>
</dbReference>
<name>A0A2U4FA02_9SPIR</name>
<dbReference type="PRINTS" id="PR00069">
    <property type="entry name" value="ALDKETRDTASE"/>
</dbReference>
<evidence type="ECO:0000256" key="1">
    <source>
        <dbReference type="ARBA" id="ARBA00007905"/>
    </source>
</evidence>
<comment type="similarity">
    <text evidence="1">Belongs to the aldo/keto reductase family.</text>
</comment>
<dbReference type="PROSITE" id="PS00062">
    <property type="entry name" value="ALDOKETO_REDUCTASE_2"/>
    <property type="match status" value="1"/>
</dbReference>
<keyword evidence="2" id="KW-0521">NADP</keyword>
<dbReference type="STRING" id="1289135.A966_00760"/>
<dbReference type="AlphaFoldDB" id="A0A2U4FA02"/>
<keyword evidence="3" id="KW-0560">Oxidoreductase</keyword>
<proteinExistence type="inferred from homology"/>
<evidence type="ECO:0000256" key="2">
    <source>
        <dbReference type="ARBA" id="ARBA00022857"/>
    </source>
</evidence>
<dbReference type="CDD" id="cd19071">
    <property type="entry name" value="AKR_AKR1-5-like"/>
    <property type="match status" value="1"/>
</dbReference>
<feature type="active site" description="Proton donor" evidence="4">
    <location>
        <position position="56"/>
    </location>
</feature>
<feature type="site" description="Lowers pKa of active site Tyr" evidence="6">
    <location>
        <position position="81"/>
    </location>
</feature>
<evidence type="ECO:0000256" key="3">
    <source>
        <dbReference type="ARBA" id="ARBA00023002"/>
    </source>
</evidence>
<dbReference type="Proteomes" id="UP000011663">
    <property type="component" value="Unassembled WGS sequence"/>
</dbReference>
<dbReference type="SUPFAM" id="SSF51430">
    <property type="entry name" value="NAD(P)-linked oxidoreductase"/>
    <property type="match status" value="1"/>
</dbReference>
<evidence type="ECO:0000313" key="8">
    <source>
        <dbReference type="EMBL" id="EKV58270.1"/>
    </source>
</evidence>
<dbReference type="PIRSF" id="PIRSF000097">
    <property type="entry name" value="AKR"/>
    <property type="match status" value="1"/>
</dbReference>
<dbReference type="Gene3D" id="3.20.20.100">
    <property type="entry name" value="NADP-dependent oxidoreductase domain"/>
    <property type="match status" value="1"/>
</dbReference>
<dbReference type="OrthoDB" id="9804790at2"/>
<evidence type="ECO:0000256" key="6">
    <source>
        <dbReference type="PIRSR" id="PIRSR000097-3"/>
    </source>
</evidence>
<dbReference type="GO" id="GO:0016616">
    <property type="term" value="F:oxidoreductase activity, acting on the CH-OH group of donors, NAD or NADP as acceptor"/>
    <property type="evidence" value="ECO:0007669"/>
    <property type="project" value="UniProtKB-ARBA"/>
</dbReference>
<sequence length="285" mass="32542">MNDFKSLKDTFTLSNGYKIPCIGFGTWQAPDGETAVNAVKEAIKLGYKHIDTAAIYGNEKSIGKAIKESGINREELFITSKVWNKDRGYKTTLAAFEKTLNDLSLDYLDLYLIHWPASVNKFNDWDNINLETWRAMTELYKAGKIKSIGVSNFMPHHLKSLMETEIKPMVNQIEFHPGFMQEETYKYCNDNNILIEAWSPLGTGKMLDNDTLKQIAKKYNKSAAQICIRWCIQNNTLPLPKSVTPSRIKENTEIFDFVISDEDMKTINAMEYFGGSGHHPDKVNF</sequence>
<comment type="caution">
    <text evidence="8">The sequence shown here is derived from an EMBL/GenBank/DDBJ whole genome shotgun (WGS) entry which is preliminary data.</text>
</comment>
<dbReference type="InterPro" id="IPR018170">
    <property type="entry name" value="Aldo/ket_reductase_CS"/>
</dbReference>
<dbReference type="FunFam" id="3.20.20.100:FF:000015">
    <property type="entry name" value="Oxidoreductase, aldo/keto reductase family"/>
    <property type="match status" value="1"/>
</dbReference>
<evidence type="ECO:0000259" key="7">
    <source>
        <dbReference type="Pfam" id="PF00248"/>
    </source>
</evidence>
<gene>
    <name evidence="8" type="ORF">A966_00760</name>
</gene>
<protein>
    <submittedName>
        <fullName evidence="8">Aldo/keto reductase</fullName>
    </submittedName>
</protein>
<dbReference type="PROSITE" id="PS00063">
    <property type="entry name" value="ALDOKETO_REDUCTASE_3"/>
    <property type="match status" value="1"/>
</dbReference>
<organism evidence="8 9">
    <name type="scientific">Brachyspira hampsonii 30446</name>
    <dbReference type="NCBI Taxonomy" id="1289135"/>
    <lineage>
        <taxon>Bacteria</taxon>
        <taxon>Pseudomonadati</taxon>
        <taxon>Spirochaetota</taxon>
        <taxon>Spirochaetia</taxon>
        <taxon>Brachyspirales</taxon>
        <taxon>Brachyspiraceae</taxon>
        <taxon>Brachyspira</taxon>
    </lineage>
</organism>
<evidence type="ECO:0000256" key="5">
    <source>
        <dbReference type="PIRSR" id="PIRSR000097-2"/>
    </source>
</evidence>
<dbReference type="PANTHER" id="PTHR43827:SF3">
    <property type="entry name" value="NADP-DEPENDENT OXIDOREDUCTASE DOMAIN-CONTAINING PROTEIN"/>
    <property type="match status" value="1"/>
</dbReference>
<evidence type="ECO:0000313" key="9">
    <source>
        <dbReference type="Proteomes" id="UP000011663"/>
    </source>
</evidence>
<reference evidence="8 9" key="1">
    <citation type="submission" date="2012-07" db="EMBL/GenBank/DDBJ databases">
        <title>Genome sequence of Brachyspira sp. 30446, isolated from a pig with mucohaemorrhagic colitis.</title>
        <authorList>
            <person name="Rubin J.E."/>
            <person name="Fernando C."/>
            <person name="Harding J.C.S."/>
            <person name="Hill J.E."/>
        </authorList>
    </citation>
    <scope>NUCLEOTIDE SEQUENCE [LARGE SCALE GENOMIC DNA]</scope>
    <source>
        <strain evidence="8 9">30446</strain>
    </source>
</reference>
<evidence type="ECO:0000256" key="4">
    <source>
        <dbReference type="PIRSR" id="PIRSR000097-1"/>
    </source>
</evidence>
<dbReference type="PANTHER" id="PTHR43827">
    <property type="entry name" value="2,5-DIKETO-D-GLUCONIC ACID REDUCTASE"/>
    <property type="match status" value="1"/>
</dbReference>
<dbReference type="InterPro" id="IPR020471">
    <property type="entry name" value="AKR"/>
</dbReference>
<accession>A0A2U4FA02</accession>
<feature type="domain" description="NADP-dependent oxidoreductase" evidence="7">
    <location>
        <begin position="22"/>
        <end position="270"/>
    </location>
</feature>
<dbReference type="GeneID" id="66486631"/>
<dbReference type="Pfam" id="PF00248">
    <property type="entry name" value="Aldo_ket_red"/>
    <property type="match status" value="1"/>
</dbReference>
<dbReference type="InterPro" id="IPR036812">
    <property type="entry name" value="NAD(P)_OxRdtase_dom_sf"/>
</dbReference>